<dbReference type="GO" id="GO:0003723">
    <property type="term" value="F:RNA binding"/>
    <property type="evidence" value="ECO:0007669"/>
    <property type="project" value="UniProtKB-KW"/>
</dbReference>
<evidence type="ECO:0000256" key="1">
    <source>
        <dbReference type="ARBA" id="ARBA00001946"/>
    </source>
</evidence>
<dbReference type="InterPro" id="IPR003615">
    <property type="entry name" value="HNH_nuc"/>
</dbReference>
<name>A0A1J5SL12_9ZZZZ</name>
<evidence type="ECO:0000256" key="12">
    <source>
        <dbReference type="SAM" id="MobiDB-lite"/>
    </source>
</evidence>
<protein>
    <submittedName>
        <fullName evidence="14">CRISPR-associated endonuclease Cas9 2</fullName>
        <ecNumber evidence="14">3.1.-.-</ecNumber>
    </submittedName>
</protein>
<evidence type="ECO:0000256" key="10">
    <source>
        <dbReference type="ARBA" id="ARBA00023211"/>
    </source>
</evidence>
<reference evidence="14" key="1">
    <citation type="submission" date="2016-10" db="EMBL/GenBank/DDBJ databases">
        <title>Sequence of Gallionella enrichment culture.</title>
        <authorList>
            <person name="Poehlein A."/>
            <person name="Muehling M."/>
            <person name="Daniel R."/>
        </authorList>
    </citation>
    <scope>NUCLEOTIDE SEQUENCE</scope>
</reference>
<dbReference type="GO" id="GO:0016787">
    <property type="term" value="F:hydrolase activity"/>
    <property type="evidence" value="ECO:0007669"/>
    <property type="project" value="UniProtKB-KW"/>
</dbReference>
<evidence type="ECO:0000256" key="9">
    <source>
        <dbReference type="ARBA" id="ARBA00023125"/>
    </source>
</evidence>
<dbReference type="Pfam" id="PF18470">
    <property type="entry name" value="Cas9_a"/>
    <property type="match status" value="1"/>
</dbReference>
<evidence type="ECO:0000259" key="13">
    <source>
        <dbReference type="PROSITE" id="PS51749"/>
    </source>
</evidence>
<dbReference type="GO" id="GO:0004519">
    <property type="term" value="F:endonuclease activity"/>
    <property type="evidence" value="ECO:0007669"/>
    <property type="project" value="UniProtKB-KW"/>
</dbReference>
<dbReference type="InterPro" id="IPR033114">
    <property type="entry name" value="HNH_CAS9"/>
</dbReference>
<proteinExistence type="inferred from homology"/>
<evidence type="ECO:0000256" key="7">
    <source>
        <dbReference type="ARBA" id="ARBA00022884"/>
    </source>
</evidence>
<comment type="caution">
    <text evidence="14">The sequence shown here is derived from an EMBL/GenBank/DDBJ whole genome shotgun (WGS) entry which is preliminary data.</text>
</comment>
<keyword evidence="5 14" id="KW-0378">Hydrolase</keyword>
<dbReference type="NCBIfam" id="TIGR01865">
    <property type="entry name" value="cas_Csn1"/>
    <property type="match status" value="1"/>
</dbReference>
<keyword evidence="2" id="KW-0540">Nuclease</keyword>
<dbReference type="Pfam" id="PF18541">
    <property type="entry name" value="RuvC_III"/>
    <property type="match status" value="1"/>
</dbReference>
<feature type="domain" description="HNH Cas9-type" evidence="13">
    <location>
        <begin position="532"/>
        <end position="686"/>
    </location>
</feature>
<dbReference type="Gene3D" id="3.30.420.10">
    <property type="entry name" value="Ribonuclease H-like superfamily/Ribonuclease H"/>
    <property type="match status" value="3"/>
</dbReference>
<evidence type="ECO:0000256" key="2">
    <source>
        <dbReference type="ARBA" id="ARBA00022722"/>
    </source>
</evidence>
<keyword evidence="7" id="KW-0694">RNA-binding</keyword>
<organism evidence="14">
    <name type="scientific">mine drainage metagenome</name>
    <dbReference type="NCBI Taxonomy" id="410659"/>
    <lineage>
        <taxon>unclassified sequences</taxon>
        <taxon>metagenomes</taxon>
        <taxon>ecological metagenomes</taxon>
    </lineage>
</organism>
<keyword evidence="11" id="KW-0175">Coiled coil</keyword>
<dbReference type="Pfam" id="PF13395">
    <property type="entry name" value="HNH_4"/>
    <property type="match status" value="1"/>
</dbReference>
<keyword evidence="10" id="KW-0464">Manganese</keyword>
<dbReference type="GO" id="GO:0046872">
    <property type="term" value="F:metal ion binding"/>
    <property type="evidence" value="ECO:0007669"/>
    <property type="project" value="UniProtKB-KW"/>
</dbReference>
<dbReference type="InterPro" id="IPR041383">
    <property type="entry name" value="RuvC_III"/>
</dbReference>
<keyword evidence="8" id="KW-0051">Antiviral defense</keyword>
<dbReference type="InterPro" id="IPR040619">
    <property type="entry name" value="Cas9_alpha-helical_lobe"/>
</dbReference>
<gene>
    <name evidence="14" type="primary">cas9-2_1</name>
    <name evidence="14" type="ORF">GALL_155460</name>
</gene>
<keyword evidence="4 14" id="KW-0255">Endonuclease</keyword>
<dbReference type="InterPro" id="IPR028629">
    <property type="entry name" value="Cas9"/>
</dbReference>
<evidence type="ECO:0000256" key="8">
    <source>
        <dbReference type="ARBA" id="ARBA00023118"/>
    </source>
</evidence>
<dbReference type="InterPro" id="IPR036397">
    <property type="entry name" value="RNaseH_sf"/>
</dbReference>
<comment type="cofactor">
    <cofactor evidence="1">
        <name>Mg(2+)</name>
        <dbReference type="ChEBI" id="CHEBI:18420"/>
    </cofactor>
</comment>
<accession>A0A1J5SL12</accession>
<sequence>MAWRLGCDLGTNSLGWCALRLENGKPVGILAMGSRIFNDGRDPKSKDSLAVDRRTARSMRRRRDRFVQRQEALLKHLAQDGLFPATPEEAQALQSLDPYLLRAAALDVKIPPHHLGRAFFHLNQRRGFKSNRKTDRRAGDDTGKIAIGVDRLRDAIGASGARTYGEFLHLRRSAARDANTIPSVRARLRPESGETAKGDGYDFYPGRALIEEEFEALWQAQRPHYPEILTPEVHNRLYEIIFNQRKLKAPRIGTCTLVAGEQRLAKAHPLFQRRRLLEEVNALLIAPPGEEPKRLTLEQRNLLLLKLQDKRKVGFASLRKALRLPEETRFNKERDHRADMPGDEVTAELGGKTRFGNLWRHFSWERQWEIVQKLKEEEDPATLRHWLEEQFPDLSDDQKTAIAAARLPEGYGRFGLTATLKLIEALQSGVRVYSEAVAAAGLGHHSDRRTGEIFTDKKGRIALPYYGVALEQHIMPGTANPDDPEELAIGRLTNPTVHIGLNQLRRVVNSLIRAHGLPEEICIELARDLKFTEERKKELTAQNAKNQQEAIRRGEKLREIGQADTGANRALLRLWEELNPNVLDRRCIYTGWQISIDMLFNGSVEVDHILPFAATLDDSNDNKILCLREANRFKRKRSPYEAWGSTPEWEGIAQRAAHLPRGKQWRFQPNALQQFEESGGFQARQLVDTQYLSKLAHEYLQVLYPEKGVGSRHVRVSPGRLTELVRRKLGLNTLLPDHNFAGGADHPKNRLDHRHHAIDAAVVAVIDTALLNEMSRASAQDGTEGRERVIVPDPWPTFRDDLRQAVEKIIVSHRPDHGSTGKSGLKPGQDQTAGKLHNDTAYGLTGQKDAKGKEQVVHRVPLTSLEAKDFPQVRDEKLRQALESFTRGLTDKKAFEARLRDFSRLGPLPYRGIRRVRLLETLTVIPVRDAQGRAYKGYKGDSNNRYEVWELPNGKWVSEVVSMFQAHQQDYQSPIRAARPTARKILRLHQNDLLAVEQDSGTRQLMRVVKFSQKGELILAPPHEGGALKARDADQDDPFKYLNTSASGLKKLKARQVRIDEVGRVCDPGFPPRTARRKTRTA</sequence>
<dbReference type="EMBL" id="MLJW01000075">
    <property type="protein sequence ID" value="OIR02388.1"/>
    <property type="molecule type" value="Genomic_DNA"/>
</dbReference>
<keyword evidence="3" id="KW-0479">Metal-binding</keyword>
<feature type="coiled-coil region" evidence="11">
    <location>
        <begin position="522"/>
        <end position="549"/>
    </location>
</feature>
<evidence type="ECO:0000256" key="11">
    <source>
        <dbReference type="SAM" id="Coils"/>
    </source>
</evidence>
<dbReference type="GO" id="GO:0051607">
    <property type="term" value="P:defense response to virus"/>
    <property type="evidence" value="ECO:0007669"/>
    <property type="project" value="UniProtKB-KW"/>
</dbReference>
<evidence type="ECO:0000256" key="4">
    <source>
        <dbReference type="ARBA" id="ARBA00022759"/>
    </source>
</evidence>
<dbReference type="PROSITE" id="PS51749">
    <property type="entry name" value="HNH_CAS9"/>
    <property type="match status" value="1"/>
</dbReference>
<dbReference type="GO" id="GO:0003677">
    <property type="term" value="F:DNA binding"/>
    <property type="evidence" value="ECO:0007669"/>
    <property type="project" value="UniProtKB-KW"/>
</dbReference>
<dbReference type="AlphaFoldDB" id="A0A1J5SL12"/>
<feature type="region of interest" description="Disordered" evidence="12">
    <location>
        <begin position="814"/>
        <end position="837"/>
    </location>
</feature>
<keyword evidence="9" id="KW-0238">DNA-binding</keyword>
<evidence type="ECO:0000313" key="14">
    <source>
        <dbReference type="EMBL" id="OIR02388.1"/>
    </source>
</evidence>
<evidence type="ECO:0000256" key="3">
    <source>
        <dbReference type="ARBA" id="ARBA00022723"/>
    </source>
</evidence>
<evidence type="ECO:0000256" key="5">
    <source>
        <dbReference type="ARBA" id="ARBA00022801"/>
    </source>
</evidence>
<dbReference type="EC" id="3.1.-.-" evidence="14"/>
<evidence type="ECO:0000256" key="6">
    <source>
        <dbReference type="ARBA" id="ARBA00022842"/>
    </source>
</evidence>
<keyword evidence="6" id="KW-0460">Magnesium</keyword>
<dbReference type="HAMAP" id="MF_01480">
    <property type="entry name" value="Cas9"/>
    <property type="match status" value="1"/>
</dbReference>